<feature type="coiled-coil region" evidence="1">
    <location>
        <begin position="183"/>
        <end position="217"/>
    </location>
</feature>
<dbReference type="RefSeq" id="XP_015518012.2">
    <property type="nucleotide sequence ID" value="XM_015662526.2"/>
</dbReference>
<sequence>MDSERLQIQPSENVATFSTSRKNSIKATSFQETQTMTCPTRTQGDGMENIADEKVDKKQTKVRLGDTLIYHPTNLKQSNSTPPVTPVGMIVNLTPKSVAQVKKEKHILSSLKSKEPKFVPYEPYKAAVNPIIPYQKKTRKASKNNLDINVMVSQMAMLTANEAEKRNQTYGKAKEDAAESAGIDALSAERKAYETEIQKLKEENSQLESQLKFQAQVNGELKNLLVAAVGEDLETKVHLLTEDKLQLARALLNSAQNLNTHQEQTEWLAGQCEVWRSKFLASSLMVEELARWKAALCQRTTDLQETIKRLLEERSKVRDTALRTYRTLSLLRENFDSVGTMSNQRHELPSTNVLDLSEGSCQLAEILKVQLLGGSDKIHRRREINIVGLEMKTVAEKHAEQLLMNPNLLLSGRQDAACSAVMGAAVAVGGQLFLPSQTSCPTIACCPHCSGETKQI</sequence>
<dbReference type="Proteomes" id="UP000829291">
    <property type="component" value="Chromosome 4"/>
</dbReference>
<evidence type="ECO:0000256" key="1">
    <source>
        <dbReference type="SAM" id="Coils"/>
    </source>
</evidence>
<dbReference type="AlphaFoldDB" id="A0A6J0BUS2"/>
<feature type="region of interest" description="Disordered" evidence="2">
    <location>
        <begin position="1"/>
        <end position="46"/>
    </location>
</feature>
<dbReference type="GeneID" id="107222971"/>
<organism evidence="4">
    <name type="scientific">Neodiprion lecontei</name>
    <name type="common">Redheaded pine sawfly</name>
    <dbReference type="NCBI Taxonomy" id="441921"/>
    <lineage>
        <taxon>Eukaryota</taxon>
        <taxon>Metazoa</taxon>
        <taxon>Ecdysozoa</taxon>
        <taxon>Arthropoda</taxon>
        <taxon>Hexapoda</taxon>
        <taxon>Insecta</taxon>
        <taxon>Pterygota</taxon>
        <taxon>Neoptera</taxon>
        <taxon>Endopterygota</taxon>
        <taxon>Hymenoptera</taxon>
        <taxon>Tenthredinoidea</taxon>
        <taxon>Diprionidae</taxon>
        <taxon>Diprioninae</taxon>
        <taxon>Neodiprion</taxon>
    </lineage>
</organism>
<dbReference type="InterPro" id="IPR027095">
    <property type="entry name" value="Golgin-45"/>
</dbReference>
<accession>A0A6J0BUS2</accession>
<reference evidence="4" key="1">
    <citation type="submission" date="2025-08" db="UniProtKB">
        <authorList>
            <consortium name="RefSeq"/>
        </authorList>
    </citation>
    <scope>IDENTIFICATION</scope>
    <source>
        <tissue evidence="4">Thorax and Abdomen</tissue>
    </source>
</reference>
<proteinExistence type="predicted"/>
<dbReference type="GO" id="GO:0043001">
    <property type="term" value="P:Golgi to plasma membrane protein transport"/>
    <property type="evidence" value="ECO:0007669"/>
    <property type="project" value="InterPro"/>
</dbReference>
<dbReference type="OrthoDB" id="5959043at2759"/>
<dbReference type="GO" id="GO:0000139">
    <property type="term" value="C:Golgi membrane"/>
    <property type="evidence" value="ECO:0007669"/>
    <property type="project" value="TreeGrafter"/>
</dbReference>
<protein>
    <submittedName>
        <fullName evidence="4">Golgin-45 isoform X1</fullName>
    </submittedName>
</protein>
<evidence type="ECO:0000256" key="2">
    <source>
        <dbReference type="SAM" id="MobiDB-lite"/>
    </source>
</evidence>
<gene>
    <name evidence="4" type="primary">LOC107222971</name>
</gene>
<dbReference type="KEGG" id="nlo:107222971"/>
<name>A0A6J0BUS2_NEOLC</name>
<feature type="compositionally biased region" description="Polar residues" evidence="2">
    <location>
        <begin position="1"/>
        <end position="43"/>
    </location>
</feature>
<dbReference type="FunCoup" id="A0A6J0BUS2">
    <property type="interactions" value="279"/>
</dbReference>
<keyword evidence="3" id="KW-1185">Reference proteome</keyword>
<dbReference type="PANTHER" id="PTHR13066">
    <property type="entry name" value="BASIC LEUCINE ZIPPER NUCLEAR FACTOR 1 BLZF1 PROTEIN"/>
    <property type="match status" value="1"/>
</dbReference>
<dbReference type="PANTHER" id="PTHR13066:SF2">
    <property type="entry name" value="GOLGIN-45"/>
    <property type="match status" value="1"/>
</dbReference>
<dbReference type="GO" id="GO:0007030">
    <property type="term" value="P:Golgi organization"/>
    <property type="evidence" value="ECO:0007669"/>
    <property type="project" value="InterPro"/>
</dbReference>
<evidence type="ECO:0000313" key="4">
    <source>
        <dbReference type="RefSeq" id="XP_015518012.2"/>
    </source>
</evidence>
<evidence type="ECO:0000313" key="3">
    <source>
        <dbReference type="Proteomes" id="UP000829291"/>
    </source>
</evidence>
<dbReference type="InParanoid" id="A0A6J0BUS2"/>
<keyword evidence="1" id="KW-0175">Coiled coil</keyword>